<dbReference type="Proteomes" id="UP001372338">
    <property type="component" value="Unassembled WGS sequence"/>
</dbReference>
<sequence>MCLGNTDGGLQGSLQSLLNLLSMDLSVLAHDEEATVEVSALLNNILTNHDDDDLPPLLKDILLELPLFFGENLSFYLANAQVIADYNALERSWCKTYKKAKATKKELAWTIKYLFTGHVEDRSLRPRPSTGNHSSRKRQLESLERKLDECIEEVRDISDSLKASKPEYEVAKLENQEILTQFSYLRNALTRTCGWNLRFLSFKD</sequence>
<dbReference type="AlphaFoldDB" id="A0AAN9IKC8"/>
<comment type="caution">
    <text evidence="2">The sequence shown here is derived from an EMBL/GenBank/DDBJ whole genome shotgun (WGS) entry which is preliminary data.</text>
</comment>
<gene>
    <name evidence="2" type="ORF">RIF29_17326</name>
</gene>
<name>A0AAN9IKC8_CROPI</name>
<keyword evidence="3" id="KW-1185">Reference proteome</keyword>
<organism evidence="2 3">
    <name type="scientific">Crotalaria pallida</name>
    <name type="common">Smooth rattlebox</name>
    <name type="synonym">Crotalaria striata</name>
    <dbReference type="NCBI Taxonomy" id="3830"/>
    <lineage>
        <taxon>Eukaryota</taxon>
        <taxon>Viridiplantae</taxon>
        <taxon>Streptophyta</taxon>
        <taxon>Embryophyta</taxon>
        <taxon>Tracheophyta</taxon>
        <taxon>Spermatophyta</taxon>
        <taxon>Magnoliopsida</taxon>
        <taxon>eudicotyledons</taxon>
        <taxon>Gunneridae</taxon>
        <taxon>Pentapetalae</taxon>
        <taxon>rosids</taxon>
        <taxon>fabids</taxon>
        <taxon>Fabales</taxon>
        <taxon>Fabaceae</taxon>
        <taxon>Papilionoideae</taxon>
        <taxon>50 kb inversion clade</taxon>
        <taxon>genistoids sensu lato</taxon>
        <taxon>core genistoids</taxon>
        <taxon>Crotalarieae</taxon>
        <taxon>Crotalaria</taxon>
    </lineage>
</organism>
<protein>
    <submittedName>
        <fullName evidence="2">Uncharacterized protein</fullName>
    </submittedName>
</protein>
<keyword evidence="1" id="KW-0175">Coiled coil</keyword>
<feature type="coiled-coil region" evidence="1">
    <location>
        <begin position="133"/>
        <end position="160"/>
    </location>
</feature>
<evidence type="ECO:0000313" key="2">
    <source>
        <dbReference type="EMBL" id="KAK7276191.1"/>
    </source>
</evidence>
<evidence type="ECO:0000313" key="3">
    <source>
        <dbReference type="Proteomes" id="UP001372338"/>
    </source>
</evidence>
<accession>A0AAN9IKC8</accession>
<evidence type="ECO:0000256" key="1">
    <source>
        <dbReference type="SAM" id="Coils"/>
    </source>
</evidence>
<dbReference type="EMBL" id="JAYWIO010000003">
    <property type="protein sequence ID" value="KAK7276191.1"/>
    <property type="molecule type" value="Genomic_DNA"/>
</dbReference>
<reference evidence="2 3" key="1">
    <citation type="submission" date="2024-01" db="EMBL/GenBank/DDBJ databases">
        <title>The genomes of 5 underutilized Papilionoideae crops provide insights into root nodulation and disease resistanc.</title>
        <authorList>
            <person name="Yuan L."/>
        </authorList>
    </citation>
    <scope>NUCLEOTIDE SEQUENCE [LARGE SCALE GENOMIC DNA]</scope>
    <source>
        <strain evidence="2">ZHUSHIDOU_FW_LH</strain>
        <tissue evidence="2">Leaf</tissue>
    </source>
</reference>
<proteinExistence type="predicted"/>